<dbReference type="PANTHER" id="PTHR30537:SF79">
    <property type="entry name" value="TRANSCRIPTIONAL REGULATOR-RELATED"/>
    <property type="match status" value="1"/>
</dbReference>
<reference evidence="6 7" key="1">
    <citation type="submission" date="2021-08" db="EMBL/GenBank/DDBJ databases">
        <title>Devosia salina sp. nov., isolated from the South China Sea sediment.</title>
        <authorList>
            <person name="Zhou Z."/>
        </authorList>
    </citation>
    <scope>NUCLEOTIDE SEQUENCE [LARGE SCALE GENOMIC DNA]</scope>
    <source>
        <strain evidence="6 7">SCS-3</strain>
    </source>
</reference>
<keyword evidence="2" id="KW-0805">Transcription regulation</keyword>
<organism evidence="6 7">
    <name type="scientific">Devosia salina</name>
    <dbReference type="NCBI Taxonomy" id="2860336"/>
    <lineage>
        <taxon>Bacteria</taxon>
        <taxon>Pseudomonadati</taxon>
        <taxon>Pseudomonadota</taxon>
        <taxon>Alphaproteobacteria</taxon>
        <taxon>Hyphomicrobiales</taxon>
        <taxon>Devosiaceae</taxon>
        <taxon>Devosia</taxon>
    </lineage>
</organism>
<dbReference type="InterPro" id="IPR058163">
    <property type="entry name" value="LysR-type_TF_proteobact-type"/>
</dbReference>
<dbReference type="EMBL" id="CP080590">
    <property type="protein sequence ID" value="QYO78796.1"/>
    <property type="molecule type" value="Genomic_DNA"/>
</dbReference>
<evidence type="ECO:0000256" key="1">
    <source>
        <dbReference type="ARBA" id="ARBA00009437"/>
    </source>
</evidence>
<dbReference type="PRINTS" id="PR00039">
    <property type="entry name" value="HTHLYSR"/>
</dbReference>
<proteinExistence type="inferred from homology"/>
<dbReference type="InterPro" id="IPR036388">
    <property type="entry name" value="WH-like_DNA-bd_sf"/>
</dbReference>
<dbReference type="Pfam" id="PF03466">
    <property type="entry name" value="LysR_substrate"/>
    <property type="match status" value="1"/>
</dbReference>
<dbReference type="Proteomes" id="UP000825799">
    <property type="component" value="Chromosome"/>
</dbReference>
<evidence type="ECO:0000256" key="4">
    <source>
        <dbReference type="ARBA" id="ARBA00023163"/>
    </source>
</evidence>
<dbReference type="RefSeq" id="WP_220307248.1">
    <property type="nucleotide sequence ID" value="NZ_CP080590.1"/>
</dbReference>
<dbReference type="SUPFAM" id="SSF53850">
    <property type="entry name" value="Periplasmic binding protein-like II"/>
    <property type="match status" value="1"/>
</dbReference>
<comment type="similarity">
    <text evidence="1">Belongs to the LysR transcriptional regulatory family.</text>
</comment>
<name>A0ABX8WLA6_9HYPH</name>
<dbReference type="SUPFAM" id="SSF46785">
    <property type="entry name" value="Winged helix' DNA-binding domain"/>
    <property type="match status" value="1"/>
</dbReference>
<feature type="domain" description="HTH lysR-type" evidence="5">
    <location>
        <begin position="4"/>
        <end position="61"/>
    </location>
</feature>
<keyword evidence="7" id="KW-1185">Reference proteome</keyword>
<dbReference type="Gene3D" id="1.10.10.10">
    <property type="entry name" value="Winged helix-like DNA-binding domain superfamily/Winged helix DNA-binding domain"/>
    <property type="match status" value="1"/>
</dbReference>
<dbReference type="Pfam" id="PF00126">
    <property type="entry name" value="HTH_1"/>
    <property type="match status" value="1"/>
</dbReference>
<dbReference type="Gene3D" id="3.40.190.10">
    <property type="entry name" value="Periplasmic binding protein-like II"/>
    <property type="match status" value="2"/>
</dbReference>
<dbReference type="InterPro" id="IPR005119">
    <property type="entry name" value="LysR_subst-bd"/>
</dbReference>
<dbReference type="InterPro" id="IPR000847">
    <property type="entry name" value="LysR_HTH_N"/>
</dbReference>
<dbReference type="PANTHER" id="PTHR30537">
    <property type="entry name" value="HTH-TYPE TRANSCRIPTIONAL REGULATOR"/>
    <property type="match status" value="1"/>
</dbReference>
<keyword evidence="3" id="KW-0238">DNA-binding</keyword>
<evidence type="ECO:0000313" key="6">
    <source>
        <dbReference type="EMBL" id="QYO78796.1"/>
    </source>
</evidence>
<accession>A0ABX8WLA6</accession>
<evidence type="ECO:0000256" key="3">
    <source>
        <dbReference type="ARBA" id="ARBA00023125"/>
    </source>
</evidence>
<evidence type="ECO:0000256" key="2">
    <source>
        <dbReference type="ARBA" id="ARBA00023015"/>
    </source>
</evidence>
<keyword evidence="4" id="KW-0804">Transcription</keyword>
<sequence>MRIPPLHLLRAFSEAARLGSFSRAAAALNVTQSAVSQQIRQLEQEVGTDLFQREGRQIALTDFGRVYLKLVSGPIAALEEGHTALRAMTGRSSIVLHLSRSFGSQWLAPRLADFGRRHPDISVTGMFLNPGDNPTGNSGDAYITSTRRPDEQAEFVLEPMFTTTLCPVAAPSLGPIDVTRLDDYPIIHTLRRHDDWQTWCMAADVPVVSRDKGWSFESSSMSYSAALHGVGVVMAELEFIAEDLQAGRLRQISPVVAPSGHHFHIAYSRLRYARPALRKFREWLAGQLQSVQNEPEPSAASETASG</sequence>
<protein>
    <submittedName>
        <fullName evidence="6">LysR family transcriptional regulator</fullName>
    </submittedName>
</protein>
<gene>
    <name evidence="6" type="ORF">K1X15_09770</name>
</gene>
<dbReference type="InterPro" id="IPR036390">
    <property type="entry name" value="WH_DNA-bd_sf"/>
</dbReference>
<dbReference type="PROSITE" id="PS50931">
    <property type="entry name" value="HTH_LYSR"/>
    <property type="match status" value="1"/>
</dbReference>
<evidence type="ECO:0000313" key="7">
    <source>
        <dbReference type="Proteomes" id="UP000825799"/>
    </source>
</evidence>
<evidence type="ECO:0000259" key="5">
    <source>
        <dbReference type="PROSITE" id="PS50931"/>
    </source>
</evidence>